<proteinExistence type="predicted"/>
<dbReference type="Proteomes" id="UP000440096">
    <property type="component" value="Unassembled WGS sequence"/>
</dbReference>
<dbReference type="RefSeq" id="WP_154759672.1">
    <property type="nucleotide sequence ID" value="NZ_WMBA01000050.1"/>
</dbReference>
<gene>
    <name evidence="2" type="ORF">GKO32_26775</name>
</gene>
<keyword evidence="3" id="KW-1185">Reference proteome</keyword>
<sequence length="74" mass="8317">MHDSMPPPQAFHEPVSQQPAGGQFVHDLTPPPRRRLAPPKMPASSLPSPLPPPEPSPDPEPADRKSLWRRLFRR</sequence>
<accession>A0A6N7Z854</accession>
<name>A0A6N7Z854_9PSEU</name>
<evidence type="ECO:0000313" key="2">
    <source>
        <dbReference type="EMBL" id="MTD57550.1"/>
    </source>
</evidence>
<protein>
    <submittedName>
        <fullName evidence="2">Uncharacterized protein</fullName>
    </submittedName>
</protein>
<organism evidence="2 3">
    <name type="scientific">Amycolatopsis pithecellobii</name>
    <dbReference type="NCBI Taxonomy" id="664692"/>
    <lineage>
        <taxon>Bacteria</taxon>
        <taxon>Bacillati</taxon>
        <taxon>Actinomycetota</taxon>
        <taxon>Actinomycetes</taxon>
        <taxon>Pseudonocardiales</taxon>
        <taxon>Pseudonocardiaceae</taxon>
        <taxon>Amycolatopsis</taxon>
    </lineage>
</organism>
<evidence type="ECO:0000313" key="3">
    <source>
        <dbReference type="Proteomes" id="UP000440096"/>
    </source>
</evidence>
<feature type="compositionally biased region" description="Pro residues" evidence="1">
    <location>
        <begin position="48"/>
        <end position="59"/>
    </location>
</feature>
<dbReference type="AlphaFoldDB" id="A0A6N7Z854"/>
<evidence type="ECO:0000256" key="1">
    <source>
        <dbReference type="SAM" id="MobiDB-lite"/>
    </source>
</evidence>
<reference evidence="2 3" key="1">
    <citation type="submission" date="2019-11" db="EMBL/GenBank/DDBJ databases">
        <title>Draft genome of Amycolatopsis RM579.</title>
        <authorList>
            <person name="Duangmal K."/>
            <person name="Mingma R."/>
        </authorList>
    </citation>
    <scope>NUCLEOTIDE SEQUENCE [LARGE SCALE GENOMIC DNA]</scope>
    <source>
        <strain evidence="2 3">RM579</strain>
    </source>
</reference>
<comment type="caution">
    <text evidence="2">The sequence shown here is derived from an EMBL/GenBank/DDBJ whole genome shotgun (WGS) entry which is preliminary data.</text>
</comment>
<dbReference type="EMBL" id="WMBA01000050">
    <property type="protein sequence ID" value="MTD57550.1"/>
    <property type="molecule type" value="Genomic_DNA"/>
</dbReference>
<feature type="region of interest" description="Disordered" evidence="1">
    <location>
        <begin position="1"/>
        <end position="74"/>
    </location>
</feature>